<sequence length="350" mass="37351">MKKRFFQFVGIAAAAVMMMAGCGNDSGEKAAAAEKDAQQKEAPDNDAQSEDGSSDYPGKKIEVIIPQGVGTGSDLIARVLTSVMEKDLGVPFVCTNVEGGSTSIGLQQMADSEADGYTIAMNMTNLATLQALGYSELSREDVEAICSVNFDGASLFIKKGEERFTNLPELVEYAKAHPGELSWGTGQAGGMWHMAILKFCSVAGIEVNVVPNAGGGVGLGLTLANGDIDVAVSCPVDCIAQLDSGDIEFIASLTAERQESYPDVPTAKESGWDCEVYSTRGFVAPKGTPKDVIAVLEKAFKNAVDSEEYKEYVTSQNTNMIWRGADEYTEWLKEEVDTYVPILEEAGLAK</sequence>
<feature type="compositionally biased region" description="Basic and acidic residues" evidence="2">
    <location>
        <begin position="27"/>
        <end position="43"/>
    </location>
</feature>
<proteinExistence type="inferred from homology"/>
<name>A0A1M5CSR9_9CLOT</name>
<dbReference type="OrthoDB" id="8880247at2"/>
<dbReference type="Gene3D" id="3.40.190.150">
    <property type="entry name" value="Bordetella uptake gene, domain 1"/>
    <property type="match status" value="1"/>
</dbReference>
<comment type="similarity">
    <text evidence="1">Belongs to the UPF0065 (bug) family.</text>
</comment>
<evidence type="ECO:0000313" key="4">
    <source>
        <dbReference type="EMBL" id="SHF57750.1"/>
    </source>
</evidence>
<dbReference type="InterPro" id="IPR005064">
    <property type="entry name" value="BUG"/>
</dbReference>
<dbReference type="EMBL" id="FQVI01000045">
    <property type="protein sequence ID" value="SHF57750.1"/>
    <property type="molecule type" value="Genomic_DNA"/>
</dbReference>
<reference evidence="4 5" key="1">
    <citation type="submission" date="2016-11" db="EMBL/GenBank/DDBJ databases">
        <authorList>
            <person name="Jaros S."/>
            <person name="Januszkiewicz K."/>
            <person name="Wedrychowicz H."/>
        </authorList>
    </citation>
    <scope>NUCLEOTIDE SEQUENCE [LARGE SCALE GENOMIC DNA]</scope>
    <source>
        <strain evidence="4 5">DSM 17459</strain>
    </source>
</reference>
<keyword evidence="3" id="KW-0732">Signal</keyword>
<dbReference type="AlphaFoldDB" id="A0A1M5CSR9"/>
<gene>
    <name evidence="4" type="ORF">SAMN02745158_04277</name>
</gene>
<dbReference type="PANTHER" id="PTHR42928:SF5">
    <property type="entry name" value="BLR1237 PROTEIN"/>
    <property type="match status" value="1"/>
</dbReference>
<dbReference type="PANTHER" id="PTHR42928">
    <property type="entry name" value="TRICARBOXYLATE-BINDING PROTEIN"/>
    <property type="match status" value="1"/>
</dbReference>
<dbReference type="Gene3D" id="3.40.190.10">
    <property type="entry name" value="Periplasmic binding protein-like II"/>
    <property type="match status" value="1"/>
</dbReference>
<keyword evidence="5" id="KW-1185">Reference proteome</keyword>
<dbReference type="Pfam" id="PF03401">
    <property type="entry name" value="TctC"/>
    <property type="match status" value="1"/>
</dbReference>
<dbReference type="STRING" id="1122155.SAMN02745158_04277"/>
<evidence type="ECO:0000313" key="5">
    <source>
        <dbReference type="Proteomes" id="UP000184245"/>
    </source>
</evidence>
<dbReference type="Proteomes" id="UP000184245">
    <property type="component" value="Unassembled WGS sequence"/>
</dbReference>
<accession>A0A1M5CSR9</accession>
<dbReference type="PIRSF" id="PIRSF017082">
    <property type="entry name" value="YflP"/>
    <property type="match status" value="1"/>
</dbReference>
<dbReference type="PROSITE" id="PS51257">
    <property type="entry name" value="PROKAR_LIPOPROTEIN"/>
    <property type="match status" value="1"/>
</dbReference>
<protein>
    <submittedName>
        <fullName evidence="4">Tripartite-type tricarboxylate transporter, receptor component TctC</fullName>
    </submittedName>
</protein>
<evidence type="ECO:0000256" key="1">
    <source>
        <dbReference type="ARBA" id="ARBA00006987"/>
    </source>
</evidence>
<dbReference type="RefSeq" id="WP_072854790.1">
    <property type="nucleotide sequence ID" value="NZ_FQVI01000045.1"/>
</dbReference>
<dbReference type="InterPro" id="IPR042100">
    <property type="entry name" value="Bug_dom1"/>
</dbReference>
<organism evidence="4 5">
    <name type="scientific">Lactonifactor longoviformis DSM 17459</name>
    <dbReference type="NCBI Taxonomy" id="1122155"/>
    <lineage>
        <taxon>Bacteria</taxon>
        <taxon>Bacillati</taxon>
        <taxon>Bacillota</taxon>
        <taxon>Clostridia</taxon>
        <taxon>Eubacteriales</taxon>
        <taxon>Clostridiaceae</taxon>
        <taxon>Lactonifactor</taxon>
    </lineage>
</organism>
<evidence type="ECO:0000256" key="2">
    <source>
        <dbReference type="SAM" id="MobiDB-lite"/>
    </source>
</evidence>
<feature type="chain" id="PRO_5038654635" evidence="3">
    <location>
        <begin position="21"/>
        <end position="350"/>
    </location>
</feature>
<evidence type="ECO:0000256" key="3">
    <source>
        <dbReference type="SAM" id="SignalP"/>
    </source>
</evidence>
<feature type="signal peptide" evidence="3">
    <location>
        <begin position="1"/>
        <end position="20"/>
    </location>
</feature>
<dbReference type="CDD" id="cd07012">
    <property type="entry name" value="PBP2_Bug_TTT"/>
    <property type="match status" value="1"/>
</dbReference>
<keyword evidence="4" id="KW-0675">Receptor</keyword>
<feature type="region of interest" description="Disordered" evidence="2">
    <location>
        <begin position="27"/>
        <end position="58"/>
    </location>
</feature>